<dbReference type="InterPro" id="IPR001962">
    <property type="entry name" value="Asn_synthase"/>
</dbReference>
<protein>
    <recommendedName>
        <fullName evidence="3">asparagine synthase (glutamine-hydrolyzing)</fullName>
        <ecNumber evidence="3">6.3.5.4</ecNumber>
    </recommendedName>
</protein>
<proteinExistence type="inferred from homology"/>
<evidence type="ECO:0000256" key="3">
    <source>
        <dbReference type="ARBA" id="ARBA00012737"/>
    </source>
</evidence>
<dbReference type="PIRSF" id="PIRSF001589">
    <property type="entry name" value="Asn_synthetase_glu-h"/>
    <property type="match status" value="1"/>
</dbReference>
<evidence type="ECO:0000259" key="8">
    <source>
        <dbReference type="PROSITE" id="PS51278"/>
    </source>
</evidence>
<keyword evidence="10" id="KW-1185">Reference proteome</keyword>
<dbReference type="CDD" id="cd00712">
    <property type="entry name" value="AsnB"/>
    <property type="match status" value="1"/>
</dbReference>
<gene>
    <name evidence="9" type="primary">asnB</name>
    <name evidence="9" type="ORF">QM524_13495</name>
</gene>
<feature type="domain" description="Glutamine amidotransferase type-2" evidence="8">
    <location>
        <begin position="2"/>
        <end position="214"/>
    </location>
</feature>
<dbReference type="Gene3D" id="3.40.50.620">
    <property type="entry name" value="HUPs"/>
    <property type="match status" value="1"/>
</dbReference>
<keyword evidence="9" id="KW-0436">Ligase</keyword>
<dbReference type="NCBIfam" id="TIGR01536">
    <property type="entry name" value="asn_synth_AEB"/>
    <property type="match status" value="1"/>
</dbReference>
<dbReference type="InterPro" id="IPR033738">
    <property type="entry name" value="AsnB_N"/>
</dbReference>
<evidence type="ECO:0000313" key="9">
    <source>
        <dbReference type="EMBL" id="MDI9860227.1"/>
    </source>
</evidence>
<dbReference type="InterPro" id="IPR029055">
    <property type="entry name" value="Ntn_hydrolases_N"/>
</dbReference>
<dbReference type="Gene3D" id="3.60.20.10">
    <property type="entry name" value="Glutamine Phosphoribosylpyrophosphate, subunit 1, domain 1"/>
    <property type="match status" value="1"/>
</dbReference>
<keyword evidence="4" id="KW-0547">Nucleotide-binding</keyword>
<keyword evidence="6" id="KW-0315">Glutamine amidotransferase</keyword>
<dbReference type="EMBL" id="JASHIF010000010">
    <property type="protein sequence ID" value="MDI9860227.1"/>
    <property type="molecule type" value="Genomic_DNA"/>
</dbReference>
<dbReference type="SUPFAM" id="SSF56235">
    <property type="entry name" value="N-terminal nucleophile aminohydrolases (Ntn hydrolases)"/>
    <property type="match status" value="1"/>
</dbReference>
<dbReference type="PANTHER" id="PTHR43284">
    <property type="entry name" value="ASPARAGINE SYNTHETASE (GLUTAMINE-HYDROLYZING)"/>
    <property type="match status" value="1"/>
</dbReference>
<reference evidence="9 10" key="1">
    <citation type="submission" date="2023-05" db="EMBL/GenBank/DDBJ databases">
        <title>Novel species of genus Flectobacillus isolated from stream in China.</title>
        <authorList>
            <person name="Lu H."/>
        </authorList>
    </citation>
    <scope>NUCLEOTIDE SEQUENCE [LARGE SCALE GENOMIC DNA]</scope>
    <source>
        <strain evidence="9 10">KCTC 42575</strain>
    </source>
</reference>
<dbReference type="PANTHER" id="PTHR43284:SF1">
    <property type="entry name" value="ASPARAGINE SYNTHETASE"/>
    <property type="match status" value="1"/>
</dbReference>
<comment type="caution">
    <text evidence="9">The sequence shown here is derived from an EMBL/GenBank/DDBJ whole genome shotgun (WGS) entry which is preliminary data.</text>
</comment>
<evidence type="ECO:0000256" key="7">
    <source>
        <dbReference type="ARBA" id="ARBA00048741"/>
    </source>
</evidence>
<dbReference type="Pfam" id="PF00733">
    <property type="entry name" value="Asn_synthase"/>
    <property type="match status" value="1"/>
</dbReference>
<name>A0ABT6Y9G6_9BACT</name>
<keyword evidence="5" id="KW-0067">ATP-binding</keyword>
<comment type="pathway">
    <text evidence="1">Amino-acid biosynthesis; L-asparagine biosynthesis; L-asparagine from L-aspartate (L-Gln route): step 1/1.</text>
</comment>
<evidence type="ECO:0000256" key="6">
    <source>
        <dbReference type="ARBA" id="ARBA00022962"/>
    </source>
</evidence>
<dbReference type="PROSITE" id="PS51278">
    <property type="entry name" value="GATASE_TYPE_2"/>
    <property type="match status" value="1"/>
</dbReference>
<dbReference type="InterPro" id="IPR006426">
    <property type="entry name" value="Asn_synth_AEB"/>
</dbReference>
<dbReference type="EC" id="6.3.5.4" evidence="3"/>
<sequence>MCGITGLVDFRYKSSRQILQQMYSSLSHRGPDAVGEYWKSMPLYQIGLGHTRLSLLDDSTLASQPYRWKHWVLVFNGEIYNFREIRHTLQQKGYFFESESDTEVLVKAFDYWGEMAVQQLTGMFAFGLYNQENQQLMLVRDRAGTKPLYVYQSKNVILFGSELKALMAHPDFPRTIQNQSVGLYFQYGYIPSSHCIFEQTHKVRAGQILVIDLPQNTSRYQTYWSILDSFSQPTVKQYHPESCLLHELDQRLDVACQTRMTADHPIGLYLSGGYDSSLVAYYARKHNNFHKAYCLGFEENEYSEVPFAQQIAQYLNIPFEGFILENRESLYLTTQLPEVFDEPFGDSSAAACLALSQRVRSSVKAVVSAEGGDELWAGYPRYVQSLRLFQGLKYSPSSVVRLLLKPFKHRKYAKLRHILANPQNPVWVLDAVSQTLSSNLVTSLVQDFSPNSENTFRKAFPSDPIHAMLYWDYSQYLVDDLMVKADRTGMAVGLEIREPMLHHPWVEWVSSLPSHYKIEGSEQKYLLKKLAHQKIPQALLDRPKKGFGVPLSKWLRGPLKELVLDTLTTSALEQHRILNTATVNRYIKHFYSGSDSYTTTLWHLLQFQLWYNRWL</sequence>
<dbReference type="Proteomes" id="UP001236507">
    <property type="component" value="Unassembled WGS sequence"/>
</dbReference>
<dbReference type="Pfam" id="PF13537">
    <property type="entry name" value="GATase_7"/>
    <property type="match status" value="1"/>
</dbReference>
<dbReference type="InterPro" id="IPR017932">
    <property type="entry name" value="GATase_2_dom"/>
</dbReference>
<dbReference type="InterPro" id="IPR014729">
    <property type="entry name" value="Rossmann-like_a/b/a_fold"/>
</dbReference>
<comment type="similarity">
    <text evidence="2">Belongs to the asparagine synthetase family.</text>
</comment>
<dbReference type="GO" id="GO:0004066">
    <property type="term" value="F:asparagine synthase (glutamine-hydrolyzing) activity"/>
    <property type="evidence" value="ECO:0007669"/>
    <property type="project" value="UniProtKB-EC"/>
</dbReference>
<dbReference type="SUPFAM" id="SSF52402">
    <property type="entry name" value="Adenine nucleotide alpha hydrolases-like"/>
    <property type="match status" value="1"/>
</dbReference>
<dbReference type="CDD" id="cd01991">
    <property type="entry name" value="Asn_synthase_B_C"/>
    <property type="match status" value="1"/>
</dbReference>
<organism evidence="9 10">
    <name type="scientific">Flectobacillus roseus</name>
    <dbReference type="NCBI Taxonomy" id="502259"/>
    <lineage>
        <taxon>Bacteria</taxon>
        <taxon>Pseudomonadati</taxon>
        <taxon>Bacteroidota</taxon>
        <taxon>Cytophagia</taxon>
        <taxon>Cytophagales</taxon>
        <taxon>Flectobacillaceae</taxon>
        <taxon>Flectobacillus</taxon>
    </lineage>
</organism>
<comment type="catalytic activity">
    <reaction evidence="7">
        <text>L-aspartate + L-glutamine + ATP + H2O = L-asparagine + L-glutamate + AMP + diphosphate + H(+)</text>
        <dbReference type="Rhea" id="RHEA:12228"/>
        <dbReference type="ChEBI" id="CHEBI:15377"/>
        <dbReference type="ChEBI" id="CHEBI:15378"/>
        <dbReference type="ChEBI" id="CHEBI:29985"/>
        <dbReference type="ChEBI" id="CHEBI:29991"/>
        <dbReference type="ChEBI" id="CHEBI:30616"/>
        <dbReference type="ChEBI" id="CHEBI:33019"/>
        <dbReference type="ChEBI" id="CHEBI:58048"/>
        <dbReference type="ChEBI" id="CHEBI:58359"/>
        <dbReference type="ChEBI" id="CHEBI:456215"/>
        <dbReference type="EC" id="6.3.5.4"/>
    </reaction>
</comment>
<evidence type="ECO:0000313" key="10">
    <source>
        <dbReference type="Proteomes" id="UP001236507"/>
    </source>
</evidence>
<evidence type="ECO:0000256" key="2">
    <source>
        <dbReference type="ARBA" id="ARBA00005752"/>
    </source>
</evidence>
<accession>A0ABT6Y9G6</accession>
<evidence type="ECO:0000256" key="5">
    <source>
        <dbReference type="ARBA" id="ARBA00022840"/>
    </source>
</evidence>
<dbReference type="InterPro" id="IPR051786">
    <property type="entry name" value="ASN_synthetase/amidase"/>
</dbReference>
<evidence type="ECO:0000256" key="1">
    <source>
        <dbReference type="ARBA" id="ARBA00005187"/>
    </source>
</evidence>
<evidence type="ECO:0000256" key="4">
    <source>
        <dbReference type="ARBA" id="ARBA00022741"/>
    </source>
</evidence>
<dbReference type="RefSeq" id="WP_283345005.1">
    <property type="nucleotide sequence ID" value="NZ_JASHIF010000010.1"/>
</dbReference>